<sequence>MRIVLHAGSLATDEDRLIKTLLRNIDHLAPRGVAVPGPSRYRQLLRDTLVSMRRADPAPDAREVLLDTMLDRAPEEVERLILSNERFFAAPQQAFAGGVLFPQAEERLANMRRLFPDDGLELYLAVRNPATFLPAVLSSLKGATLEEMMQGLPPSEMRWSNLVARLRDGVPDVPITLWCYEDSPILWGTILREMAGLEQGTKIAGAFDLLGEIMSAEGMQRFRAYLAKHPELTEPLKMRVMAAFLDKFALDEMVEEELDIPGWTEETVTAMTDAYEADVAAIAEMEGVRLLSAEG</sequence>
<evidence type="ECO:0000313" key="2">
    <source>
        <dbReference type="Proteomes" id="UP000253370"/>
    </source>
</evidence>
<accession>A0A365U6J7</accession>
<name>A0A365U6J7_9RHOB</name>
<protein>
    <submittedName>
        <fullName evidence="1">Uncharacterized protein</fullName>
    </submittedName>
</protein>
<dbReference type="RefSeq" id="WP_113290742.1">
    <property type="nucleotide sequence ID" value="NZ_QNTQ01000024.1"/>
</dbReference>
<reference evidence="1 2" key="1">
    <citation type="submission" date="2018-07" db="EMBL/GenBank/DDBJ databases">
        <title>Rhodosalinus sp. strain E84T genomic sequence and assembly.</title>
        <authorList>
            <person name="Liu Z.-W."/>
            <person name="Lu D.-C."/>
        </authorList>
    </citation>
    <scope>NUCLEOTIDE SEQUENCE [LARGE SCALE GENOMIC DNA]</scope>
    <source>
        <strain evidence="1 2">E84</strain>
    </source>
</reference>
<evidence type="ECO:0000313" key="1">
    <source>
        <dbReference type="EMBL" id="RBI82941.1"/>
    </source>
</evidence>
<dbReference type="AlphaFoldDB" id="A0A365U6J7"/>
<dbReference type="OrthoDB" id="7816979at2"/>
<proteinExistence type="predicted"/>
<organism evidence="1 2">
    <name type="scientific">Rhodosalinus halophilus</name>
    <dbReference type="NCBI Taxonomy" id="2259333"/>
    <lineage>
        <taxon>Bacteria</taxon>
        <taxon>Pseudomonadati</taxon>
        <taxon>Pseudomonadota</taxon>
        <taxon>Alphaproteobacteria</taxon>
        <taxon>Rhodobacterales</taxon>
        <taxon>Paracoccaceae</taxon>
        <taxon>Rhodosalinus</taxon>
    </lineage>
</organism>
<dbReference type="Proteomes" id="UP000253370">
    <property type="component" value="Unassembled WGS sequence"/>
</dbReference>
<dbReference type="EMBL" id="QNTQ01000024">
    <property type="protein sequence ID" value="RBI82941.1"/>
    <property type="molecule type" value="Genomic_DNA"/>
</dbReference>
<comment type="caution">
    <text evidence="1">The sequence shown here is derived from an EMBL/GenBank/DDBJ whole genome shotgun (WGS) entry which is preliminary data.</text>
</comment>
<keyword evidence="2" id="KW-1185">Reference proteome</keyword>
<gene>
    <name evidence="1" type="ORF">DRV85_17365</name>
</gene>